<protein>
    <submittedName>
        <fullName evidence="1">Uncharacterized protein</fullName>
    </submittedName>
</protein>
<keyword evidence="2" id="KW-1185">Reference proteome</keyword>
<accession>A0A4Y2N861</accession>
<dbReference type="Proteomes" id="UP000499080">
    <property type="component" value="Unassembled WGS sequence"/>
</dbReference>
<dbReference type="AlphaFoldDB" id="A0A4Y2N861"/>
<evidence type="ECO:0000313" key="2">
    <source>
        <dbReference type="Proteomes" id="UP000499080"/>
    </source>
</evidence>
<reference evidence="1 2" key="1">
    <citation type="journal article" date="2019" name="Sci. Rep.">
        <title>Orb-weaving spider Araneus ventricosus genome elucidates the spidroin gene catalogue.</title>
        <authorList>
            <person name="Kono N."/>
            <person name="Nakamura H."/>
            <person name="Ohtoshi R."/>
            <person name="Moran D.A.P."/>
            <person name="Shinohara A."/>
            <person name="Yoshida Y."/>
            <person name="Fujiwara M."/>
            <person name="Mori M."/>
            <person name="Tomita M."/>
            <person name="Arakawa K."/>
        </authorList>
    </citation>
    <scope>NUCLEOTIDE SEQUENCE [LARGE SCALE GENOMIC DNA]</scope>
</reference>
<comment type="caution">
    <text evidence="1">The sequence shown here is derived from an EMBL/GenBank/DDBJ whole genome shotgun (WGS) entry which is preliminary data.</text>
</comment>
<feature type="non-terminal residue" evidence="1">
    <location>
        <position position="1"/>
    </location>
</feature>
<dbReference type="EMBL" id="BGPR01207969">
    <property type="protein sequence ID" value="GBN34854.1"/>
    <property type="molecule type" value="Genomic_DNA"/>
</dbReference>
<proteinExistence type="predicted"/>
<gene>
    <name evidence="1" type="ORF">AVEN_270633_1</name>
</gene>
<sequence>LQEEEKTKSATALLFPKEFPDIEPGFQVKNLLSNAIPAKDFKINTTKNINKGLAAALQSEEEQTKLQTTISNNPNLNSKLTTKIPGKRNPSIIVYNLLNSTSEEDLFTVSTQLKIRFKFSGRTKSTSNWVLETPAVEFHTLTHKKQSIYHGRHANSKSFTI</sequence>
<name>A0A4Y2N861_ARAVE</name>
<evidence type="ECO:0000313" key="1">
    <source>
        <dbReference type="EMBL" id="GBN34854.1"/>
    </source>
</evidence>
<organism evidence="1 2">
    <name type="scientific">Araneus ventricosus</name>
    <name type="common">Orbweaver spider</name>
    <name type="synonym">Epeira ventricosa</name>
    <dbReference type="NCBI Taxonomy" id="182803"/>
    <lineage>
        <taxon>Eukaryota</taxon>
        <taxon>Metazoa</taxon>
        <taxon>Ecdysozoa</taxon>
        <taxon>Arthropoda</taxon>
        <taxon>Chelicerata</taxon>
        <taxon>Arachnida</taxon>
        <taxon>Araneae</taxon>
        <taxon>Araneomorphae</taxon>
        <taxon>Entelegynae</taxon>
        <taxon>Araneoidea</taxon>
        <taxon>Araneidae</taxon>
        <taxon>Araneus</taxon>
    </lineage>
</organism>